<evidence type="ECO:0000313" key="1">
    <source>
        <dbReference type="EMBL" id="WMV55804.1"/>
    </source>
</evidence>
<organism evidence="1 2">
    <name type="scientific">Solanum verrucosum</name>
    <dbReference type="NCBI Taxonomy" id="315347"/>
    <lineage>
        <taxon>Eukaryota</taxon>
        <taxon>Viridiplantae</taxon>
        <taxon>Streptophyta</taxon>
        <taxon>Embryophyta</taxon>
        <taxon>Tracheophyta</taxon>
        <taxon>Spermatophyta</taxon>
        <taxon>Magnoliopsida</taxon>
        <taxon>eudicotyledons</taxon>
        <taxon>Gunneridae</taxon>
        <taxon>Pentapetalae</taxon>
        <taxon>asterids</taxon>
        <taxon>lamiids</taxon>
        <taxon>Solanales</taxon>
        <taxon>Solanaceae</taxon>
        <taxon>Solanoideae</taxon>
        <taxon>Solaneae</taxon>
        <taxon>Solanum</taxon>
    </lineage>
</organism>
<dbReference type="SUPFAM" id="SSF56219">
    <property type="entry name" value="DNase I-like"/>
    <property type="match status" value="1"/>
</dbReference>
<protein>
    <submittedName>
        <fullName evidence="1">Uncharacterized protein</fullName>
    </submittedName>
</protein>
<gene>
    <name evidence="1" type="ORF">MTR67_049189</name>
</gene>
<keyword evidence="2" id="KW-1185">Reference proteome</keyword>
<name>A0AAF1A0T4_SOLVR</name>
<proteinExistence type="predicted"/>
<accession>A0AAF1A0T4</accession>
<sequence length="180" mass="21483">MSENEKIGGLPIYPNEYENFAFYVNSCDLVDVSYKMSPFTWWNGRIDDQCIFKRLDRYMMNQTGIGYFGLVEFEHLARTRSDHAPMLLTCAQKTNTARRPFKFLKFWSEHADFQQVVKDSCVSEETYVFIRLRHRMKKSKTALSNWSRSIFGDIFKQLSIRYSMVYRWGEKHKVLSQYSE</sequence>
<dbReference type="PANTHER" id="PTHR33710:SF79">
    <property type="entry name" value="OS06G0205337 PROTEIN"/>
    <property type="match status" value="1"/>
</dbReference>
<dbReference type="Proteomes" id="UP001234989">
    <property type="component" value="Chromosome 11"/>
</dbReference>
<dbReference type="PANTHER" id="PTHR33710">
    <property type="entry name" value="BNAC02G09200D PROTEIN"/>
    <property type="match status" value="1"/>
</dbReference>
<evidence type="ECO:0000313" key="2">
    <source>
        <dbReference type="Proteomes" id="UP001234989"/>
    </source>
</evidence>
<dbReference type="InterPro" id="IPR036691">
    <property type="entry name" value="Endo/exonu/phosph_ase_sf"/>
</dbReference>
<feature type="non-terminal residue" evidence="1">
    <location>
        <position position="180"/>
    </location>
</feature>
<dbReference type="EMBL" id="CP133622">
    <property type="protein sequence ID" value="WMV55804.1"/>
    <property type="molecule type" value="Genomic_DNA"/>
</dbReference>
<dbReference type="AlphaFoldDB" id="A0AAF1A0T4"/>
<reference evidence="1" key="1">
    <citation type="submission" date="2023-08" db="EMBL/GenBank/DDBJ databases">
        <title>A de novo genome assembly of Solanum verrucosum Schlechtendal, a Mexican diploid species geographically isolated from the other diploid A-genome species in potato relatives.</title>
        <authorList>
            <person name="Hosaka K."/>
        </authorList>
    </citation>
    <scope>NUCLEOTIDE SEQUENCE</scope>
    <source>
        <tissue evidence="1">Young leaves</tissue>
    </source>
</reference>